<reference evidence="1 2" key="1">
    <citation type="submission" date="2023-04" db="EMBL/GenBank/DDBJ databases">
        <title>Fusibacter bizertensis strain WBS, isolated from littoral bottom sediments of the Arctic seas - biochemical and genomic analysis.</title>
        <authorList>
            <person name="Brioukhanov A.L."/>
        </authorList>
    </citation>
    <scope>NUCLEOTIDE SEQUENCE [LARGE SCALE GENOMIC DNA]</scope>
    <source>
        <strain evidence="1 2">WBS</strain>
    </source>
</reference>
<organism evidence="1 2">
    <name type="scientific">Fusibacter bizertensis</name>
    <dbReference type="NCBI Taxonomy" id="1488331"/>
    <lineage>
        <taxon>Bacteria</taxon>
        <taxon>Bacillati</taxon>
        <taxon>Bacillota</taxon>
        <taxon>Clostridia</taxon>
        <taxon>Eubacteriales</taxon>
        <taxon>Eubacteriales Family XII. Incertae Sedis</taxon>
        <taxon>Fusibacter</taxon>
    </lineage>
</organism>
<accession>A0ABT6NDD9</accession>
<name>A0ABT6NDD9_9FIRM</name>
<comment type="caution">
    <text evidence="1">The sequence shown here is derived from an EMBL/GenBank/DDBJ whole genome shotgun (WGS) entry which is preliminary data.</text>
</comment>
<evidence type="ECO:0000313" key="1">
    <source>
        <dbReference type="EMBL" id="MDH8678437.1"/>
    </source>
</evidence>
<dbReference type="EMBL" id="JARYZI010000005">
    <property type="protein sequence ID" value="MDH8678437.1"/>
    <property type="molecule type" value="Genomic_DNA"/>
</dbReference>
<proteinExistence type="predicted"/>
<dbReference type="RefSeq" id="WP_281094278.1">
    <property type="nucleotide sequence ID" value="NZ_JARYZI010000005.1"/>
</dbReference>
<dbReference type="Proteomes" id="UP001158045">
    <property type="component" value="Unassembled WGS sequence"/>
</dbReference>
<protein>
    <submittedName>
        <fullName evidence="1">Uncharacterized protein</fullName>
    </submittedName>
</protein>
<evidence type="ECO:0000313" key="2">
    <source>
        <dbReference type="Proteomes" id="UP001158045"/>
    </source>
</evidence>
<sequence>MHKMDLFAAIFDYIENLFSKKLSEVEKQSIKDSFEKINIEDGIERAIRAIELGLHIKLPHDLFVETRGHVSHDPIELILHRLNFEASMWTNENQNGMYQSEII</sequence>
<keyword evidence="2" id="KW-1185">Reference proteome</keyword>
<gene>
    <name evidence="1" type="ORF">QE109_09785</name>
</gene>